<feature type="transmembrane region" description="Helical" evidence="1">
    <location>
        <begin position="57"/>
        <end position="74"/>
    </location>
</feature>
<evidence type="ECO:0008006" key="4">
    <source>
        <dbReference type="Google" id="ProtNLM"/>
    </source>
</evidence>
<keyword evidence="1" id="KW-1133">Transmembrane helix</keyword>
<evidence type="ECO:0000256" key="1">
    <source>
        <dbReference type="SAM" id="Phobius"/>
    </source>
</evidence>
<keyword evidence="1" id="KW-0812">Transmembrane</keyword>
<reference evidence="2 3" key="1">
    <citation type="submission" date="2016-10" db="EMBL/GenBank/DDBJ databases">
        <authorList>
            <person name="Varghese N."/>
            <person name="Submissions S."/>
        </authorList>
    </citation>
    <scope>NUCLEOTIDE SEQUENCE [LARGE SCALE GENOMIC DNA]</scope>
    <source>
        <strain evidence="2 3">BS3667</strain>
    </source>
</reference>
<organism evidence="2 3">
    <name type="scientific">Pseudomonas psychrophila</name>
    <dbReference type="NCBI Taxonomy" id="122355"/>
    <lineage>
        <taxon>Bacteria</taxon>
        <taxon>Pseudomonadati</taxon>
        <taxon>Pseudomonadota</taxon>
        <taxon>Gammaproteobacteria</taxon>
        <taxon>Pseudomonadales</taxon>
        <taxon>Pseudomonadaceae</taxon>
        <taxon>Pseudomonas</taxon>
    </lineage>
</organism>
<sequence length="220" mass="24885">MGTAFHCWTYSVYFRLNLTLRGEKMPSSLLKKDNPESEESTPAKSVHTFFVISVKKFMVLYFMTMGLYSIVWFYEHWKHYRLATGVKVWPAVRAFFGALMIFSLFSKVQKSLSESGRAYEWSPVVRGTLIFAITVACIISSVIGNATFIPAWLVVANVMILGVFGFLLAGAQRAINFLEADPEGHSNSTLSFANGIWVGVFGYFWLGWIFIFFTAMNLEA</sequence>
<feature type="transmembrane region" description="Helical" evidence="1">
    <location>
        <begin position="125"/>
        <end position="143"/>
    </location>
</feature>
<dbReference type="Proteomes" id="UP000182058">
    <property type="component" value="Chromosome I"/>
</dbReference>
<name>A0ABY0VD81_9PSED</name>
<feature type="transmembrane region" description="Helical" evidence="1">
    <location>
        <begin position="86"/>
        <end position="105"/>
    </location>
</feature>
<evidence type="ECO:0000313" key="3">
    <source>
        <dbReference type="Proteomes" id="UP000182058"/>
    </source>
</evidence>
<keyword evidence="1" id="KW-0472">Membrane</keyword>
<keyword evidence="3" id="KW-1185">Reference proteome</keyword>
<feature type="transmembrane region" description="Helical" evidence="1">
    <location>
        <begin position="192"/>
        <end position="215"/>
    </location>
</feature>
<accession>A0ABY0VD81</accession>
<protein>
    <recommendedName>
        <fullName evidence="4">DUF4234 domain-containing protein</fullName>
    </recommendedName>
</protein>
<proteinExistence type="predicted"/>
<gene>
    <name evidence="2" type="ORF">SAMN04490201_0225</name>
</gene>
<dbReference type="GeneID" id="96617979"/>
<dbReference type="RefSeq" id="WP_048352364.1">
    <property type="nucleotide sequence ID" value="NZ_CP049044.1"/>
</dbReference>
<feature type="transmembrane region" description="Helical" evidence="1">
    <location>
        <begin position="149"/>
        <end position="171"/>
    </location>
</feature>
<dbReference type="EMBL" id="LT629795">
    <property type="protein sequence ID" value="SDU10372.1"/>
    <property type="molecule type" value="Genomic_DNA"/>
</dbReference>
<evidence type="ECO:0000313" key="2">
    <source>
        <dbReference type="EMBL" id="SDU10372.1"/>
    </source>
</evidence>